<organism evidence="1 2">
    <name type="scientific">Methylomirabilis oxygeniifera</name>
    <dbReference type="NCBI Taxonomy" id="671143"/>
    <lineage>
        <taxon>Bacteria</taxon>
        <taxon>Candidatus Methylomirabilota</taxon>
        <taxon>Candidatus Methylomirabilia</taxon>
        <taxon>Candidatus Methylomirabilales</taxon>
        <taxon>Candidatus Methylomirabilaceae</taxon>
        <taxon>Candidatus Methylomirabilis</taxon>
    </lineage>
</organism>
<dbReference type="HOGENOM" id="CLU_2300674_0_0_0"/>
<protein>
    <submittedName>
        <fullName evidence="1">Uncharacterized protein</fullName>
    </submittedName>
</protein>
<dbReference type="AlphaFoldDB" id="D5MIL2"/>
<dbReference type="Proteomes" id="UP000006898">
    <property type="component" value="Chromosome"/>
</dbReference>
<evidence type="ECO:0000313" key="2">
    <source>
        <dbReference type="Proteomes" id="UP000006898"/>
    </source>
</evidence>
<sequence>MQHSPRKWLSAGFWHRGGKESKGKWESDAAIGYLFPLRQVGAHQALKKLAMVVHAEVKELVDDDHPLKGAILTEEIFTETDASAGRARSPFLRHGLDLDT</sequence>
<name>D5MIL2_METO1</name>
<evidence type="ECO:0000313" key="1">
    <source>
        <dbReference type="EMBL" id="CBE69369.1"/>
    </source>
</evidence>
<dbReference type="EMBL" id="FP565575">
    <property type="protein sequence ID" value="CBE69369.1"/>
    <property type="molecule type" value="Genomic_DNA"/>
</dbReference>
<reference evidence="1 2" key="1">
    <citation type="journal article" date="2010" name="Nature">
        <title>Nitrite-driven anaerobic methane oxidation by oxygenic bacteria.</title>
        <authorList>
            <person name="Ettwig K.F."/>
            <person name="Butler M.K."/>
            <person name="Le Paslier D."/>
            <person name="Pelletier E."/>
            <person name="Mangenot S."/>
            <person name="Kuypers M.M.M."/>
            <person name="Schreiber F."/>
            <person name="Dutilh B.E."/>
            <person name="Zedelius J."/>
            <person name="de Beer D."/>
            <person name="Gloerich J."/>
            <person name="Wessels H.J.C.T."/>
            <person name="van Allen T."/>
            <person name="Luesken F."/>
            <person name="Wu M."/>
            <person name="van de Pas-Schoonen K.T."/>
            <person name="Op den Camp H.J.M."/>
            <person name="Janssen-Megens E.M."/>
            <person name="Francoijs K-J."/>
            <person name="Stunnenberg H."/>
            <person name="Weissenbach J."/>
            <person name="Jetten M.S.M."/>
            <person name="Strous M."/>
        </authorList>
    </citation>
    <scope>NUCLEOTIDE SEQUENCE [LARGE SCALE GENOMIC DNA]</scope>
</reference>
<accession>D5MIL2</accession>
<proteinExistence type="predicted"/>
<dbReference type="STRING" id="671143.DAMO_2319"/>
<gene>
    <name evidence="1" type="ORF">DAMO_2319</name>
</gene>
<dbReference type="KEGG" id="mox:DAMO_2319"/>